<dbReference type="PANTHER" id="PTHR43622:SF7">
    <property type="entry name" value="3-DEHYDROQUINATE SYNTHASE, CHLOROPLASTIC"/>
    <property type="match status" value="1"/>
</dbReference>
<sequence>MQVVAADEREAGVRATLNLGHTFGHAVETNLGYGEWLHGEAVSVGMCMAADMSRRLGWITPELEKRTIDLLKRAQLPTTLPEGLGKEDFMATMAVDKKVANGVLRLILLTGELGGCVFTSEFDKEMLDETLEEYCAKE</sequence>
<dbReference type="GO" id="GO:0009073">
    <property type="term" value="P:aromatic amino acid family biosynthetic process"/>
    <property type="evidence" value="ECO:0007669"/>
    <property type="project" value="TreeGrafter"/>
</dbReference>
<protein>
    <recommendedName>
        <fullName evidence="3">3-dehydroquinate synthase C-terminal domain-containing protein</fullName>
    </recommendedName>
</protein>
<keyword evidence="2" id="KW-0456">Lyase</keyword>
<dbReference type="InterPro" id="IPR056179">
    <property type="entry name" value="DHQS_C"/>
</dbReference>
<organism evidence="4 5">
    <name type="scientific">Cymbomonas tetramitiformis</name>
    <dbReference type="NCBI Taxonomy" id="36881"/>
    <lineage>
        <taxon>Eukaryota</taxon>
        <taxon>Viridiplantae</taxon>
        <taxon>Chlorophyta</taxon>
        <taxon>Pyramimonadophyceae</taxon>
        <taxon>Pyramimonadales</taxon>
        <taxon>Pyramimonadaceae</taxon>
        <taxon>Cymbomonas</taxon>
    </lineage>
</organism>
<evidence type="ECO:0000256" key="1">
    <source>
        <dbReference type="ARBA" id="ARBA00023027"/>
    </source>
</evidence>
<name>A0AAE0L350_9CHLO</name>
<evidence type="ECO:0000259" key="3">
    <source>
        <dbReference type="Pfam" id="PF24621"/>
    </source>
</evidence>
<dbReference type="InterPro" id="IPR050071">
    <property type="entry name" value="Dehydroquinate_synthase"/>
</dbReference>
<dbReference type="AlphaFoldDB" id="A0AAE0L350"/>
<dbReference type="Proteomes" id="UP001190700">
    <property type="component" value="Unassembled WGS sequence"/>
</dbReference>
<feature type="domain" description="3-dehydroquinate synthase C-terminal" evidence="3">
    <location>
        <begin position="2"/>
        <end position="99"/>
    </location>
</feature>
<dbReference type="Gene3D" id="1.20.1090.10">
    <property type="entry name" value="Dehydroquinate synthase-like - alpha domain"/>
    <property type="match status" value="1"/>
</dbReference>
<gene>
    <name evidence="4" type="ORF">CYMTET_21478</name>
</gene>
<accession>A0AAE0L350</accession>
<proteinExistence type="predicted"/>
<dbReference type="SUPFAM" id="SSF56796">
    <property type="entry name" value="Dehydroquinate synthase-like"/>
    <property type="match status" value="1"/>
</dbReference>
<comment type="caution">
    <text evidence="4">The sequence shown here is derived from an EMBL/GenBank/DDBJ whole genome shotgun (WGS) entry which is preliminary data.</text>
</comment>
<keyword evidence="1" id="KW-0520">NAD</keyword>
<dbReference type="PANTHER" id="PTHR43622">
    <property type="entry name" value="3-DEHYDROQUINATE SYNTHASE"/>
    <property type="match status" value="1"/>
</dbReference>
<keyword evidence="5" id="KW-1185">Reference proteome</keyword>
<dbReference type="EMBL" id="LGRX02010568">
    <property type="protein sequence ID" value="KAK3270107.1"/>
    <property type="molecule type" value="Genomic_DNA"/>
</dbReference>
<dbReference type="GO" id="GO:0003856">
    <property type="term" value="F:3-dehydroquinate synthase activity"/>
    <property type="evidence" value="ECO:0007669"/>
    <property type="project" value="TreeGrafter"/>
</dbReference>
<evidence type="ECO:0000256" key="2">
    <source>
        <dbReference type="ARBA" id="ARBA00023239"/>
    </source>
</evidence>
<evidence type="ECO:0000313" key="4">
    <source>
        <dbReference type="EMBL" id="KAK3270107.1"/>
    </source>
</evidence>
<dbReference type="Pfam" id="PF24621">
    <property type="entry name" value="DHQS_C"/>
    <property type="match status" value="1"/>
</dbReference>
<evidence type="ECO:0000313" key="5">
    <source>
        <dbReference type="Proteomes" id="UP001190700"/>
    </source>
</evidence>
<reference evidence="4 5" key="1">
    <citation type="journal article" date="2015" name="Genome Biol. Evol.">
        <title>Comparative Genomics of a Bacterivorous Green Alga Reveals Evolutionary Causalities and Consequences of Phago-Mixotrophic Mode of Nutrition.</title>
        <authorList>
            <person name="Burns J.A."/>
            <person name="Paasch A."/>
            <person name="Narechania A."/>
            <person name="Kim E."/>
        </authorList>
    </citation>
    <scope>NUCLEOTIDE SEQUENCE [LARGE SCALE GENOMIC DNA]</scope>
    <source>
        <strain evidence="4 5">PLY_AMNH</strain>
    </source>
</reference>